<gene>
    <name evidence="2" type="ORF">Amac_053700</name>
</gene>
<evidence type="ECO:0000259" key="1">
    <source>
        <dbReference type="Pfam" id="PF00296"/>
    </source>
</evidence>
<protein>
    <recommendedName>
        <fullName evidence="1">Luciferase-like domain-containing protein</fullName>
    </recommendedName>
</protein>
<dbReference type="Gene3D" id="3.20.20.30">
    <property type="entry name" value="Luciferase-like domain"/>
    <property type="match status" value="1"/>
</dbReference>
<proteinExistence type="predicted"/>
<keyword evidence="3" id="KW-1185">Reference proteome</keyword>
<accession>A0A5M3WZC2</accession>
<dbReference type="SUPFAM" id="SSF51679">
    <property type="entry name" value="Bacterial luciferase-like"/>
    <property type="match status" value="1"/>
</dbReference>
<organism evidence="2 3">
    <name type="scientific">Acrocarpospora macrocephala</name>
    <dbReference type="NCBI Taxonomy" id="150177"/>
    <lineage>
        <taxon>Bacteria</taxon>
        <taxon>Bacillati</taxon>
        <taxon>Actinomycetota</taxon>
        <taxon>Actinomycetes</taxon>
        <taxon>Streptosporangiales</taxon>
        <taxon>Streptosporangiaceae</taxon>
        <taxon>Acrocarpospora</taxon>
    </lineage>
</organism>
<name>A0A5M3WZC2_9ACTN</name>
<dbReference type="GO" id="GO:0016705">
    <property type="term" value="F:oxidoreductase activity, acting on paired donors, with incorporation or reduction of molecular oxygen"/>
    <property type="evidence" value="ECO:0007669"/>
    <property type="project" value="InterPro"/>
</dbReference>
<dbReference type="PANTHER" id="PTHR30137">
    <property type="entry name" value="LUCIFERASE-LIKE MONOOXYGENASE"/>
    <property type="match status" value="1"/>
</dbReference>
<evidence type="ECO:0000313" key="3">
    <source>
        <dbReference type="Proteomes" id="UP000331127"/>
    </source>
</evidence>
<dbReference type="Proteomes" id="UP000331127">
    <property type="component" value="Unassembled WGS sequence"/>
</dbReference>
<dbReference type="Pfam" id="PF00296">
    <property type="entry name" value="Bac_luciferase"/>
    <property type="match status" value="1"/>
</dbReference>
<dbReference type="InterPro" id="IPR036661">
    <property type="entry name" value="Luciferase-like_sf"/>
</dbReference>
<reference evidence="2 3" key="1">
    <citation type="submission" date="2019-10" db="EMBL/GenBank/DDBJ databases">
        <title>Whole genome shotgun sequence of Acrocarpospora macrocephala NBRC 16266.</title>
        <authorList>
            <person name="Ichikawa N."/>
            <person name="Kimura A."/>
            <person name="Kitahashi Y."/>
            <person name="Komaki H."/>
            <person name="Oguchi A."/>
        </authorList>
    </citation>
    <scope>NUCLEOTIDE SEQUENCE [LARGE SCALE GENOMIC DNA]</scope>
    <source>
        <strain evidence="2 3">NBRC 16266</strain>
    </source>
</reference>
<dbReference type="InterPro" id="IPR011251">
    <property type="entry name" value="Luciferase-like_dom"/>
</dbReference>
<dbReference type="GO" id="GO:0005829">
    <property type="term" value="C:cytosol"/>
    <property type="evidence" value="ECO:0007669"/>
    <property type="project" value="TreeGrafter"/>
</dbReference>
<feature type="domain" description="Luciferase-like" evidence="1">
    <location>
        <begin position="7"/>
        <end position="105"/>
    </location>
</feature>
<dbReference type="AlphaFoldDB" id="A0A5M3WZC2"/>
<sequence length="137" mass="15030">MFRHRSIQQIAASAAELPEPYVAVSVDAVVAETDEEARELVAGYPAWVRSIRRGEGAIPFPTAEEIVAFAWTEDARALVTDRVRTQSVGSPVTVADQLERLRDATDASEIAITTVTHDHAARVRSYELIAAEWAKRG</sequence>
<dbReference type="EMBL" id="BLAE01000032">
    <property type="protein sequence ID" value="GES11773.1"/>
    <property type="molecule type" value="Genomic_DNA"/>
</dbReference>
<dbReference type="InterPro" id="IPR050766">
    <property type="entry name" value="Bact_Lucif_Oxidored"/>
</dbReference>
<evidence type="ECO:0000313" key="2">
    <source>
        <dbReference type="EMBL" id="GES11773.1"/>
    </source>
</evidence>
<comment type="caution">
    <text evidence="2">The sequence shown here is derived from an EMBL/GenBank/DDBJ whole genome shotgun (WGS) entry which is preliminary data.</text>
</comment>
<dbReference type="PANTHER" id="PTHR30137:SF6">
    <property type="entry name" value="LUCIFERASE-LIKE MONOOXYGENASE"/>
    <property type="match status" value="1"/>
</dbReference>